<dbReference type="InterPro" id="IPR016040">
    <property type="entry name" value="NAD(P)-bd_dom"/>
</dbReference>
<evidence type="ECO:0000313" key="3">
    <source>
        <dbReference type="Proteomes" id="UP000029453"/>
    </source>
</evidence>
<reference evidence="2 3" key="1">
    <citation type="submission" date="2012-10" db="EMBL/GenBank/DDBJ databases">
        <title>Draft Genome Sequence of Paenibacillus popilliae ATCC 14706T.</title>
        <authorList>
            <person name="Iiyama K."/>
            <person name="Mori K."/>
            <person name="Mon H."/>
            <person name="Chieda Y."/>
            <person name="Lee J.M."/>
            <person name="Kusakabe T."/>
            <person name="Tashiro K."/>
            <person name="Asano S."/>
            <person name="Yasunaga-Aoki C."/>
            <person name="Shimizu S."/>
        </authorList>
    </citation>
    <scope>NUCLEOTIDE SEQUENCE [LARGE SCALE GENOMIC DNA]</scope>
    <source>
        <strain evidence="2 3">ATCC 14706</strain>
    </source>
</reference>
<dbReference type="AlphaFoldDB" id="M9M4X4"/>
<dbReference type="SUPFAM" id="SSF51735">
    <property type="entry name" value="NAD(P)-binding Rossmann-fold domains"/>
    <property type="match status" value="1"/>
</dbReference>
<dbReference type="Gene3D" id="3.90.25.10">
    <property type="entry name" value="UDP-galactose 4-epimerase, domain 1"/>
    <property type="match status" value="1"/>
</dbReference>
<dbReference type="Pfam" id="PF16363">
    <property type="entry name" value="GDP_Man_Dehyd"/>
    <property type="match status" value="1"/>
</dbReference>
<name>M9M4X4_PAEPP</name>
<evidence type="ECO:0000313" key="2">
    <source>
        <dbReference type="EMBL" id="GAC44149.1"/>
    </source>
</evidence>
<dbReference type="PANTHER" id="PTHR43000">
    <property type="entry name" value="DTDP-D-GLUCOSE 4,6-DEHYDRATASE-RELATED"/>
    <property type="match status" value="1"/>
</dbReference>
<dbReference type="InterPro" id="IPR036291">
    <property type="entry name" value="NAD(P)-bd_dom_sf"/>
</dbReference>
<feature type="domain" description="NAD(P)-binding" evidence="1">
    <location>
        <begin position="9"/>
        <end position="218"/>
    </location>
</feature>
<accession>M9M4X4</accession>
<proteinExistence type="predicted"/>
<sequence length="290" mass="32170">MDRVREAVCDITQPEQVEQMLAAERPQMLLHLAGLNAVADSWREPIMYMNVNVMSTMHLLDSLCRLTLKDCRILIVGSMLSFRLRDDNPPHSQHPYSLSKTMQLLAARAWGSMFRLPVMVAQPSNMIGPGRSQGICSLIAAYTARIERGIDQPPFRLSSITEARDFVDVRDAVRAFGYILRLGTPGGVYPIGTGHMRTLGEVAVSFEAHSTAPITWRIGTNPNAEPMSFLVQAESGGPVDQIALLQSDPPPSSPINLDPIHSLGWQPLNPFERTLEEVLHFFRNEASQGQ</sequence>
<dbReference type="Proteomes" id="UP000029453">
    <property type="component" value="Unassembled WGS sequence"/>
</dbReference>
<organism evidence="2 3">
    <name type="scientific">Paenibacillus popilliae ATCC 14706</name>
    <dbReference type="NCBI Taxonomy" id="1212764"/>
    <lineage>
        <taxon>Bacteria</taxon>
        <taxon>Bacillati</taxon>
        <taxon>Bacillota</taxon>
        <taxon>Bacilli</taxon>
        <taxon>Bacillales</taxon>
        <taxon>Paenibacillaceae</taxon>
        <taxon>Paenibacillus</taxon>
    </lineage>
</organism>
<dbReference type="Gene3D" id="3.40.50.720">
    <property type="entry name" value="NAD(P)-binding Rossmann-like Domain"/>
    <property type="match status" value="1"/>
</dbReference>
<comment type="caution">
    <text evidence="2">The sequence shown here is derived from an EMBL/GenBank/DDBJ whole genome shotgun (WGS) entry which is preliminary data.</text>
</comment>
<gene>
    <name evidence="2" type="ORF">PPOP_3552</name>
</gene>
<evidence type="ECO:0000259" key="1">
    <source>
        <dbReference type="Pfam" id="PF16363"/>
    </source>
</evidence>
<protein>
    <submittedName>
        <fullName evidence="2">Nucleoside-diphosphate sugar epimerase</fullName>
    </submittedName>
</protein>
<dbReference type="EMBL" id="BALG01000354">
    <property type="protein sequence ID" value="GAC44149.1"/>
    <property type="molecule type" value="Genomic_DNA"/>
</dbReference>
<keyword evidence="3" id="KW-1185">Reference proteome</keyword>